<dbReference type="PANTHER" id="PTHR34580">
    <property type="match status" value="1"/>
</dbReference>
<dbReference type="RefSeq" id="WP_039258827.1">
    <property type="nucleotide sequence ID" value="NZ_JDRY01000174.1"/>
</dbReference>
<feature type="domain" description="WYL" evidence="1">
    <location>
        <begin position="149"/>
        <end position="210"/>
    </location>
</feature>
<dbReference type="InterPro" id="IPR026881">
    <property type="entry name" value="WYL_dom"/>
</dbReference>
<evidence type="ECO:0000259" key="1">
    <source>
        <dbReference type="Pfam" id="PF13280"/>
    </source>
</evidence>
<dbReference type="PANTHER" id="PTHR34580:SF1">
    <property type="entry name" value="PROTEIN PAFC"/>
    <property type="match status" value="1"/>
</dbReference>
<dbReference type="Proteomes" id="UP000030014">
    <property type="component" value="Unassembled WGS sequence"/>
</dbReference>
<sequence>MVKKNTPIIKEKRNAIIYIIYELLKGKRLSTKDISHLIQRDIRTCQRYIKELEESDLPLNKEGIKYYLNTDDGYLPIYLTKEKINILYIALLSFSAFGEDVALINDLLNQIKELVPPSNEKLLNSIKNNLMIKRRYEIIQSSKASNYSIFMLLLEGFSNRRSIKIKYKSKDDLRVIDIYGFCLAKETYYINAYCYKRKTILMFRIDRILECSLENQQYTIPKEFNLKDFYKYTWEVENSRQVFEFEVKLYNRAIKNVIGRKWCENQSIEKDECGSVIFKGKTSSEVEFKKWILSLGSNARIVKPKWLQEDIKIELQKSLNNYK</sequence>
<protein>
    <submittedName>
        <fullName evidence="3">Uncharacterized protein</fullName>
    </submittedName>
</protein>
<feature type="domain" description="WCX" evidence="2">
    <location>
        <begin position="244"/>
        <end position="317"/>
    </location>
</feature>
<gene>
    <name evidence="3" type="ORF">Z955_16090</name>
</gene>
<evidence type="ECO:0000259" key="2">
    <source>
        <dbReference type="Pfam" id="PF25583"/>
    </source>
</evidence>
<name>A0A0A0HWW8_CLOBO</name>
<dbReference type="InterPro" id="IPR057727">
    <property type="entry name" value="WCX_dom"/>
</dbReference>
<dbReference type="InterPro" id="IPR051534">
    <property type="entry name" value="CBASS_pafABC_assoc_protein"/>
</dbReference>
<dbReference type="Pfam" id="PF13280">
    <property type="entry name" value="WYL"/>
    <property type="match status" value="1"/>
</dbReference>
<evidence type="ECO:0000313" key="4">
    <source>
        <dbReference type="Proteomes" id="UP000030014"/>
    </source>
</evidence>
<accession>A0A0A0HWW8</accession>
<dbReference type="Pfam" id="PF25583">
    <property type="entry name" value="WCX"/>
    <property type="match status" value="1"/>
</dbReference>
<proteinExistence type="predicted"/>
<dbReference type="PROSITE" id="PS52050">
    <property type="entry name" value="WYL"/>
    <property type="match status" value="1"/>
</dbReference>
<dbReference type="EMBL" id="JDRY01000174">
    <property type="protein sequence ID" value="KGM93047.1"/>
    <property type="molecule type" value="Genomic_DNA"/>
</dbReference>
<comment type="caution">
    <text evidence="3">The sequence shown here is derived from an EMBL/GenBank/DDBJ whole genome shotgun (WGS) entry which is preliminary data.</text>
</comment>
<dbReference type="AlphaFoldDB" id="A0A0A0HWW8"/>
<evidence type="ECO:0000313" key="3">
    <source>
        <dbReference type="EMBL" id="KGM93047.1"/>
    </source>
</evidence>
<organism evidence="3 4">
    <name type="scientific">Clostridium botulinum C/D str. DC5</name>
    <dbReference type="NCBI Taxonomy" id="1443128"/>
    <lineage>
        <taxon>Bacteria</taxon>
        <taxon>Bacillati</taxon>
        <taxon>Bacillota</taxon>
        <taxon>Clostridia</taxon>
        <taxon>Eubacteriales</taxon>
        <taxon>Clostridiaceae</taxon>
        <taxon>Clostridium</taxon>
    </lineage>
</organism>
<reference evidence="3 4" key="1">
    <citation type="submission" date="2014-01" db="EMBL/GenBank/DDBJ databases">
        <title>Plasmidome dynamics in the species complex Clostridium novyi sensu lato converts strains of independent lineages into distinctly different pathogens.</title>
        <authorList>
            <person name="Skarin H."/>
            <person name="Segerman B."/>
        </authorList>
    </citation>
    <scope>NUCLEOTIDE SEQUENCE [LARGE SCALE GENOMIC DNA]</scope>
    <source>
        <strain evidence="3 4">DC5</strain>
    </source>
</reference>